<reference evidence="2" key="1">
    <citation type="submission" date="2020-11" db="EMBL/GenBank/DDBJ databases">
        <title>Bacterial whole genome sequence for Caenimonas sp. DR4.4.</title>
        <authorList>
            <person name="Le V."/>
            <person name="Ko S.-R."/>
            <person name="Ahn C.-Y."/>
            <person name="Oh H.-M."/>
        </authorList>
    </citation>
    <scope>NUCLEOTIDE SEQUENCE</scope>
    <source>
        <strain evidence="2">DR4.4</strain>
    </source>
</reference>
<dbReference type="EMBL" id="JADWYS010000001">
    <property type="protein sequence ID" value="MBG9388177.1"/>
    <property type="molecule type" value="Genomic_DNA"/>
</dbReference>
<dbReference type="GO" id="GO:0008757">
    <property type="term" value="F:S-adenosylmethionine-dependent methyltransferase activity"/>
    <property type="evidence" value="ECO:0007669"/>
    <property type="project" value="InterPro"/>
</dbReference>
<dbReference type="InterPro" id="IPR029063">
    <property type="entry name" value="SAM-dependent_MTases_sf"/>
</dbReference>
<dbReference type="AlphaFoldDB" id="A0A931H458"/>
<evidence type="ECO:0000313" key="2">
    <source>
        <dbReference type="EMBL" id="MBG9388177.1"/>
    </source>
</evidence>
<dbReference type="RefSeq" id="WP_196986052.1">
    <property type="nucleotide sequence ID" value="NZ_JADWYS010000001.1"/>
</dbReference>
<dbReference type="Proteomes" id="UP000651050">
    <property type="component" value="Unassembled WGS sequence"/>
</dbReference>
<gene>
    <name evidence="2" type="ORF">I5803_09110</name>
</gene>
<evidence type="ECO:0000259" key="1">
    <source>
        <dbReference type="Pfam" id="PF08241"/>
    </source>
</evidence>
<keyword evidence="3" id="KW-1185">Reference proteome</keyword>
<dbReference type="Gene3D" id="3.40.50.150">
    <property type="entry name" value="Vaccinia Virus protein VP39"/>
    <property type="match status" value="1"/>
</dbReference>
<dbReference type="GO" id="GO:0032259">
    <property type="term" value="P:methylation"/>
    <property type="evidence" value="ECO:0007669"/>
    <property type="project" value="UniProtKB-KW"/>
</dbReference>
<evidence type="ECO:0000313" key="3">
    <source>
        <dbReference type="Proteomes" id="UP000651050"/>
    </source>
</evidence>
<proteinExistence type="predicted"/>
<organism evidence="2 3">
    <name type="scientific">Caenimonas aquaedulcis</name>
    <dbReference type="NCBI Taxonomy" id="2793270"/>
    <lineage>
        <taxon>Bacteria</taxon>
        <taxon>Pseudomonadati</taxon>
        <taxon>Pseudomonadota</taxon>
        <taxon>Betaproteobacteria</taxon>
        <taxon>Burkholderiales</taxon>
        <taxon>Comamonadaceae</taxon>
        <taxon>Caenimonas</taxon>
    </lineage>
</organism>
<protein>
    <submittedName>
        <fullName evidence="2">Class I SAM-dependent methyltransferase</fullName>
    </submittedName>
</protein>
<keyword evidence="2" id="KW-0808">Transferase</keyword>
<keyword evidence="2" id="KW-0489">Methyltransferase</keyword>
<dbReference type="InterPro" id="IPR013216">
    <property type="entry name" value="Methyltransf_11"/>
</dbReference>
<comment type="caution">
    <text evidence="2">The sequence shown here is derived from an EMBL/GenBank/DDBJ whole genome shotgun (WGS) entry which is preliminary data.</text>
</comment>
<name>A0A931H458_9BURK</name>
<accession>A0A931H458</accession>
<sequence length="205" mass="23381">MIKTNPLAADPMASKYWDPVTASLTESKNTYADKMASGFFKTYLGGDVVLDIGFRGGRADAVPILRNAIGIELDYPGYDGRRLPFDANSVDTVYSSHCLEHIADYAGALMDWMRVLKIGGFIVVVVPHMYLYERKTHPPSQWNRDHKRFYSPARLLREFEESLPLSTFRVCHLRENWNPNFNYQSDLTKHASGPYEIEAVVKKIE</sequence>
<dbReference type="SUPFAM" id="SSF53335">
    <property type="entry name" value="S-adenosyl-L-methionine-dependent methyltransferases"/>
    <property type="match status" value="1"/>
</dbReference>
<feature type="domain" description="Methyltransferase type 11" evidence="1">
    <location>
        <begin position="78"/>
        <end position="124"/>
    </location>
</feature>
<dbReference type="Pfam" id="PF08241">
    <property type="entry name" value="Methyltransf_11"/>
    <property type="match status" value="1"/>
</dbReference>